<comment type="caution">
    <text evidence="3">The sequence shown here is derived from an EMBL/GenBank/DDBJ whole genome shotgun (WGS) entry which is preliminary data.</text>
</comment>
<dbReference type="InterPro" id="IPR029052">
    <property type="entry name" value="Metallo-depent_PP-like"/>
</dbReference>
<dbReference type="CDD" id="cd07381">
    <property type="entry name" value="MPP_CapA"/>
    <property type="match status" value="1"/>
</dbReference>
<dbReference type="Pfam" id="PF09587">
    <property type="entry name" value="PGA_cap"/>
    <property type="match status" value="1"/>
</dbReference>
<dbReference type="InterPro" id="IPR052169">
    <property type="entry name" value="CW_Biosynth-Accessory"/>
</dbReference>
<feature type="domain" description="Capsule synthesis protein CapA" evidence="2">
    <location>
        <begin position="63"/>
        <end position="312"/>
    </location>
</feature>
<dbReference type="Proteomes" id="UP000294513">
    <property type="component" value="Unassembled WGS sequence"/>
</dbReference>
<dbReference type="PANTHER" id="PTHR33393">
    <property type="entry name" value="POLYGLUTAMINE SYNTHESIS ACCESSORY PROTEIN RV0574C-RELATED"/>
    <property type="match status" value="1"/>
</dbReference>
<evidence type="ECO:0000313" key="3">
    <source>
        <dbReference type="EMBL" id="TDD92634.1"/>
    </source>
</evidence>
<protein>
    <submittedName>
        <fullName evidence="3">CapA family protein</fullName>
    </submittedName>
</protein>
<dbReference type="SMART" id="SM00854">
    <property type="entry name" value="PGA_cap"/>
    <property type="match status" value="1"/>
</dbReference>
<name>A0A4R5C6L6_9ACTN</name>
<dbReference type="SUPFAM" id="SSF56300">
    <property type="entry name" value="Metallo-dependent phosphatases"/>
    <property type="match status" value="1"/>
</dbReference>
<organism evidence="3 4">
    <name type="scientific">Actinomadura rubrisoli</name>
    <dbReference type="NCBI Taxonomy" id="2530368"/>
    <lineage>
        <taxon>Bacteria</taxon>
        <taxon>Bacillati</taxon>
        <taxon>Actinomycetota</taxon>
        <taxon>Actinomycetes</taxon>
        <taxon>Streptosporangiales</taxon>
        <taxon>Thermomonosporaceae</taxon>
        <taxon>Actinomadura</taxon>
    </lineage>
</organism>
<evidence type="ECO:0000313" key="4">
    <source>
        <dbReference type="Proteomes" id="UP000294513"/>
    </source>
</evidence>
<sequence>MGTSVSVRKTSNARRFAVGRCATSALLTGVLGLAALPGCSDDSHPAGRRGATESSGHGANRFTVAGTGDFLLHEVVTRQAASDARAQGKNGFDFTPMLAQLKPVISKTDLGICHIETPLAPPSGPFVGYPAFSSPPQIVDAVHRLGYDTCSTASNHSLDQGEPGVRRTIDDLDKAGIRHTGTARDAEEAKKINILDVKGVKVAQLSYTYGTNGIPKPPAKPWLVNDGLNPERIIADAARAKESGAEIVILSLHWGTEYQHEATPEQRRLATTLLRARDVDLILGCHAHVVQPFEQINGKWVVYGMGNQIANPTANSRATHEGIVARVTFTRDSGKQWKTQPSFVPTLVTPGSVRLRTLSSNSPDQATVNRTTQVVRSLGYNVPLAPSRN</sequence>
<reference evidence="3 4" key="1">
    <citation type="submission" date="2019-03" db="EMBL/GenBank/DDBJ databases">
        <title>Draft genome sequences of novel Actinobacteria.</title>
        <authorList>
            <person name="Sahin N."/>
            <person name="Ay H."/>
            <person name="Saygin H."/>
        </authorList>
    </citation>
    <scope>NUCLEOTIDE SEQUENCE [LARGE SCALE GENOMIC DNA]</scope>
    <source>
        <strain evidence="3 4">H3C3</strain>
    </source>
</reference>
<dbReference type="AlphaFoldDB" id="A0A4R5C6L6"/>
<gene>
    <name evidence="3" type="ORF">E1298_10615</name>
</gene>
<proteinExistence type="inferred from homology"/>
<evidence type="ECO:0000259" key="2">
    <source>
        <dbReference type="SMART" id="SM00854"/>
    </source>
</evidence>
<keyword evidence="4" id="KW-1185">Reference proteome</keyword>
<dbReference type="OrthoDB" id="9810718at2"/>
<dbReference type="InterPro" id="IPR019079">
    <property type="entry name" value="Capsule_synth_CapA"/>
</dbReference>
<accession>A0A4R5C6L6</accession>
<evidence type="ECO:0000256" key="1">
    <source>
        <dbReference type="ARBA" id="ARBA00005662"/>
    </source>
</evidence>
<dbReference type="EMBL" id="SMKU01000037">
    <property type="protein sequence ID" value="TDD92634.1"/>
    <property type="molecule type" value="Genomic_DNA"/>
</dbReference>
<dbReference type="PANTHER" id="PTHR33393:SF13">
    <property type="entry name" value="PGA BIOSYNTHESIS PROTEIN CAPA"/>
    <property type="match status" value="1"/>
</dbReference>
<comment type="similarity">
    <text evidence="1">Belongs to the CapA family.</text>
</comment>
<dbReference type="Gene3D" id="3.60.21.10">
    <property type="match status" value="1"/>
</dbReference>